<name>B4E921_BURCJ</name>
<evidence type="ECO:0000256" key="4">
    <source>
        <dbReference type="ARBA" id="ARBA00022764"/>
    </source>
</evidence>
<evidence type="ECO:0000313" key="8">
    <source>
        <dbReference type="Proteomes" id="UP000001035"/>
    </source>
</evidence>
<organism evidence="7 8">
    <name type="scientific">Burkholderia cenocepacia (strain ATCC BAA-245 / DSM 16553 / LMG 16656 / NCTC 13227 / J2315 / CF5610)</name>
    <name type="common">Burkholderia cepacia (strain J2315)</name>
    <dbReference type="NCBI Taxonomy" id="216591"/>
    <lineage>
        <taxon>Bacteria</taxon>
        <taxon>Pseudomonadati</taxon>
        <taxon>Pseudomonadota</taxon>
        <taxon>Betaproteobacteria</taxon>
        <taxon>Burkholderiales</taxon>
        <taxon>Burkholderiaceae</taxon>
        <taxon>Burkholderia</taxon>
        <taxon>Burkholderia cepacia complex</taxon>
    </lineage>
</organism>
<evidence type="ECO:0000256" key="6">
    <source>
        <dbReference type="SAM" id="SignalP"/>
    </source>
</evidence>
<dbReference type="PANTHER" id="PTHR30222:SF12">
    <property type="entry name" value="NORSPERMIDINE SENSOR"/>
    <property type="match status" value="1"/>
</dbReference>
<evidence type="ECO:0000256" key="2">
    <source>
        <dbReference type="ARBA" id="ARBA00022448"/>
    </source>
</evidence>
<dbReference type="eggNOG" id="COG0687">
    <property type="taxonomic scope" value="Bacteria"/>
</dbReference>
<feature type="signal peptide" evidence="6">
    <location>
        <begin position="1"/>
        <end position="46"/>
    </location>
</feature>
<evidence type="ECO:0000313" key="7">
    <source>
        <dbReference type="EMBL" id="CAR50907.1"/>
    </source>
</evidence>
<dbReference type="GO" id="GO:0042597">
    <property type="term" value="C:periplasmic space"/>
    <property type="evidence" value="ECO:0007669"/>
    <property type="project" value="UniProtKB-SubCell"/>
</dbReference>
<keyword evidence="3 6" id="KW-0732">Signal</keyword>
<dbReference type="CDD" id="cd13659">
    <property type="entry name" value="PBP2_PotF"/>
    <property type="match status" value="1"/>
</dbReference>
<dbReference type="Gene3D" id="3.40.190.10">
    <property type="entry name" value="Periplasmic binding protein-like II"/>
    <property type="match status" value="2"/>
</dbReference>
<dbReference type="AlphaFoldDB" id="B4E921"/>
<evidence type="ECO:0000256" key="1">
    <source>
        <dbReference type="ARBA" id="ARBA00004418"/>
    </source>
</evidence>
<dbReference type="Pfam" id="PF13416">
    <property type="entry name" value="SBP_bac_8"/>
    <property type="match status" value="1"/>
</dbReference>
<dbReference type="EMBL" id="AM747720">
    <property type="protein sequence ID" value="CAR50907.1"/>
    <property type="molecule type" value="Genomic_DNA"/>
</dbReference>
<dbReference type="GO" id="GO:0015846">
    <property type="term" value="P:polyamine transport"/>
    <property type="evidence" value="ECO:0007669"/>
    <property type="project" value="InterPro"/>
</dbReference>
<dbReference type="KEGG" id="bcj:BCAL0598"/>
<comment type="subcellular location">
    <subcellularLocation>
        <location evidence="1 5">Periplasm</location>
    </subcellularLocation>
</comment>
<comment type="function">
    <text evidence="5">Required for the activity of the bacterial periplasmic transport system of putrescine.</text>
</comment>
<accession>B4E921</accession>
<dbReference type="InterPro" id="IPR001188">
    <property type="entry name" value="Sperm_putr-bd"/>
</dbReference>
<dbReference type="PIRSF" id="PIRSF019574">
    <property type="entry name" value="Periplasmic_polyamine_BP"/>
    <property type="match status" value="1"/>
</dbReference>
<keyword evidence="4 5" id="KW-0574">Periplasm</keyword>
<dbReference type="PRINTS" id="PR00909">
    <property type="entry name" value="SPERMDNBNDNG"/>
</dbReference>
<gene>
    <name evidence="7" type="primary">potF</name>
    <name evidence="7" type="ORF">BCAL0598</name>
</gene>
<evidence type="ECO:0000256" key="5">
    <source>
        <dbReference type="PIRNR" id="PIRNR019574"/>
    </source>
</evidence>
<keyword evidence="8" id="KW-1185">Reference proteome</keyword>
<feature type="chain" id="PRO_5002803969" description="Putrescine-binding periplasmic protein" evidence="6">
    <location>
        <begin position="47"/>
        <end position="386"/>
    </location>
</feature>
<dbReference type="Proteomes" id="UP000001035">
    <property type="component" value="Chromosome 1"/>
</dbReference>
<dbReference type="PANTHER" id="PTHR30222">
    <property type="entry name" value="SPERMIDINE/PUTRESCINE-BINDING PERIPLASMIC PROTEIN"/>
    <property type="match status" value="1"/>
</dbReference>
<proteinExistence type="inferred from homology"/>
<keyword evidence="2 5" id="KW-0813">Transport</keyword>
<dbReference type="SUPFAM" id="SSF53850">
    <property type="entry name" value="Periplasmic binding protein-like II"/>
    <property type="match status" value="1"/>
</dbReference>
<dbReference type="GO" id="GO:0019808">
    <property type="term" value="F:polyamine binding"/>
    <property type="evidence" value="ECO:0007669"/>
    <property type="project" value="InterPro"/>
</dbReference>
<evidence type="ECO:0000256" key="3">
    <source>
        <dbReference type="ARBA" id="ARBA00022729"/>
    </source>
</evidence>
<comment type="similarity">
    <text evidence="5">Belongs to the bacterial solute-binding protein PotD/PotF family.</text>
</comment>
<protein>
    <recommendedName>
        <fullName evidence="5">Putrescine-binding periplasmic protein</fullName>
    </recommendedName>
</protein>
<dbReference type="InterPro" id="IPR006059">
    <property type="entry name" value="SBP"/>
</dbReference>
<sequence>MRRAPHAAIIQGNSTMRACILRQACSVAALAAAAALTSVASPSAHADELNVYNWSDYIAPDTIPNFQKQTGIHVKYDNYDSDDTLQAKLLAGSSGYDIVVPTSNYMAKQIQAGVYQKLDKSKIPNLANLDPLLMKMIADADPGNQYGVPWAYGTDGIGYNVQAVKKALGDKAPVDSWALVFDPANMEKLKGCGVSFLDQAVDVFAATLQYMGKDPNSKNPGDYQAAFEVLKKVRPYITQFNSSGYINDLANNDVCVALGWSGDIGIAHRRSSEAKRSYDIKFANPKEGGLLWFDVMVIPKDAPHPEAAMKWINYVSDPKVNAAITNTVFYPTANKAAHPFVTPAVAQDPTVYPPEDVLKKMVLMKPMPADILRLENRLWAQLKTGH</sequence>
<dbReference type="HOGENOM" id="CLU_026974_1_4_4"/>
<reference evidence="7 8" key="1">
    <citation type="journal article" date="2009" name="J. Bacteriol.">
        <title>The genome of Burkholderia cenocepacia J2315, an epidemic pathogen of cystic fibrosis patients.</title>
        <authorList>
            <person name="Holden M.T."/>
            <person name="Seth-Smith H.M."/>
            <person name="Crossman L.C."/>
            <person name="Sebaihia M."/>
            <person name="Bentley S.D."/>
            <person name="Cerdeno-Tarraga A.M."/>
            <person name="Thomson N.R."/>
            <person name="Bason N."/>
            <person name="Quail M.A."/>
            <person name="Sharp S."/>
            <person name="Cherevach I."/>
            <person name="Churcher C."/>
            <person name="Goodhead I."/>
            <person name="Hauser H."/>
            <person name="Holroyd N."/>
            <person name="Mungall K."/>
            <person name="Scott P."/>
            <person name="Walker D."/>
            <person name="White B."/>
            <person name="Rose H."/>
            <person name="Iversen P."/>
            <person name="Mil-Homens D."/>
            <person name="Rocha E.P."/>
            <person name="Fialho A.M."/>
            <person name="Baldwin A."/>
            <person name="Dowson C."/>
            <person name="Barrell B.G."/>
            <person name="Govan J.R."/>
            <person name="Vandamme P."/>
            <person name="Hart C.A."/>
            <person name="Mahenthiralingam E."/>
            <person name="Parkhill J."/>
        </authorList>
    </citation>
    <scope>NUCLEOTIDE SEQUENCE [LARGE SCALE GENOMIC DNA]</scope>
    <source>
        <strain evidence="8">ATCC BAA-245 / DSM 16553 / LMG 16656 / NCTC 13227 / J2315 / CF5610</strain>
    </source>
</reference>